<dbReference type="InterPro" id="IPR002204">
    <property type="entry name" value="3-OH-isobutyrate_DH-rel_CS"/>
</dbReference>
<dbReference type="Pfam" id="PF03446">
    <property type="entry name" value="NAD_binding_2"/>
    <property type="match status" value="1"/>
</dbReference>
<name>A0AAJ2HKS5_9MICO</name>
<dbReference type="Proteomes" id="UP001183582">
    <property type="component" value="Unassembled WGS sequence"/>
</dbReference>
<protein>
    <submittedName>
        <fullName evidence="7">NAD(P)-dependent oxidoreductase</fullName>
    </submittedName>
</protein>
<accession>A0AAJ2HKS5</accession>
<organism evidence="7 8">
    <name type="scientific">Microbacterium aurantiacum</name>
    <dbReference type="NCBI Taxonomy" id="162393"/>
    <lineage>
        <taxon>Bacteria</taxon>
        <taxon>Bacillati</taxon>
        <taxon>Actinomycetota</taxon>
        <taxon>Actinomycetes</taxon>
        <taxon>Micrococcales</taxon>
        <taxon>Microbacteriaceae</taxon>
        <taxon>Microbacterium</taxon>
    </lineage>
</organism>
<dbReference type="SUPFAM" id="SSF48179">
    <property type="entry name" value="6-phosphogluconate dehydrogenase C-terminal domain-like"/>
    <property type="match status" value="1"/>
</dbReference>
<feature type="active site" evidence="4">
    <location>
        <position position="168"/>
    </location>
</feature>
<dbReference type="GO" id="GO:0051287">
    <property type="term" value="F:NAD binding"/>
    <property type="evidence" value="ECO:0007669"/>
    <property type="project" value="InterPro"/>
</dbReference>
<evidence type="ECO:0000259" key="5">
    <source>
        <dbReference type="Pfam" id="PF03446"/>
    </source>
</evidence>
<sequence length="295" mass="30110">MSTVGFLGLGAMGSAMAGRLIDAGRDVILWNRSASAVEPLLARGGSAAGSAAEALSADVAICMLADDRAVDAVIDDANLAATRGRTLVMTASISPDLSAALAQRVADAGGTYVAAPVLGRPAAAAAGKLNIMTAGPAAAVDAVVPLLDILGVRVWRLSERAAVAHAVKAAVNYNIIHAMQAIGESVAMTERWGVDPELFTTLLSQTLFGGVVYTGYGSIIATGAYDPPGFHIALGRKDLELAAAVAAAVDVHPPTLAVLVRVFDTALADPELADLDWSAIAEVTRRDLPLAPEHS</sequence>
<dbReference type="InterPro" id="IPR006115">
    <property type="entry name" value="6PGDH_NADP-bd"/>
</dbReference>
<dbReference type="GO" id="GO:0016054">
    <property type="term" value="P:organic acid catabolic process"/>
    <property type="evidence" value="ECO:0007669"/>
    <property type="project" value="UniProtKB-ARBA"/>
</dbReference>
<dbReference type="InterPro" id="IPR013328">
    <property type="entry name" value="6PGD_dom2"/>
</dbReference>
<dbReference type="InterPro" id="IPR008927">
    <property type="entry name" value="6-PGluconate_DH-like_C_sf"/>
</dbReference>
<comment type="similarity">
    <text evidence="1">Belongs to the HIBADH-related family.</text>
</comment>
<dbReference type="InterPro" id="IPR029154">
    <property type="entry name" value="HIBADH-like_NADP-bd"/>
</dbReference>
<evidence type="ECO:0000313" key="7">
    <source>
        <dbReference type="EMBL" id="MDS0245793.1"/>
    </source>
</evidence>
<dbReference type="SUPFAM" id="SSF51735">
    <property type="entry name" value="NAD(P)-binding Rossmann-fold domains"/>
    <property type="match status" value="1"/>
</dbReference>
<keyword evidence="3" id="KW-0520">NAD</keyword>
<evidence type="ECO:0000256" key="3">
    <source>
        <dbReference type="ARBA" id="ARBA00023027"/>
    </source>
</evidence>
<proteinExistence type="inferred from homology"/>
<dbReference type="EMBL" id="JAHWXH010000001">
    <property type="protein sequence ID" value="MDS0245793.1"/>
    <property type="molecule type" value="Genomic_DNA"/>
</dbReference>
<dbReference type="GO" id="GO:0050661">
    <property type="term" value="F:NADP binding"/>
    <property type="evidence" value="ECO:0007669"/>
    <property type="project" value="InterPro"/>
</dbReference>
<evidence type="ECO:0000256" key="4">
    <source>
        <dbReference type="PIRSR" id="PIRSR000103-1"/>
    </source>
</evidence>
<dbReference type="PANTHER" id="PTHR43580">
    <property type="entry name" value="OXIDOREDUCTASE GLYR1-RELATED"/>
    <property type="match status" value="1"/>
</dbReference>
<dbReference type="Gene3D" id="3.40.50.720">
    <property type="entry name" value="NAD(P)-binding Rossmann-like Domain"/>
    <property type="match status" value="1"/>
</dbReference>
<dbReference type="PIRSF" id="PIRSF000103">
    <property type="entry name" value="HIBADH"/>
    <property type="match status" value="1"/>
</dbReference>
<dbReference type="PANTHER" id="PTHR43580:SF2">
    <property type="entry name" value="CYTOKINE-LIKE NUCLEAR FACTOR N-PAC"/>
    <property type="match status" value="1"/>
</dbReference>
<evidence type="ECO:0000259" key="6">
    <source>
        <dbReference type="Pfam" id="PF14833"/>
    </source>
</evidence>
<comment type="caution">
    <text evidence="7">The sequence shown here is derived from an EMBL/GenBank/DDBJ whole genome shotgun (WGS) entry which is preliminary data.</text>
</comment>
<dbReference type="PROSITE" id="PS00895">
    <property type="entry name" value="3_HYDROXYISOBUT_DH"/>
    <property type="match status" value="1"/>
</dbReference>
<keyword evidence="2" id="KW-0560">Oxidoreductase</keyword>
<evidence type="ECO:0000313" key="8">
    <source>
        <dbReference type="Proteomes" id="UP001183582"/>
    </source>
</evidence>
<feature type="domain" description="3-hydroxyisobutyrate dehydrogenase-like NAD-binding" evidence="6">
    <location>
        <begin position="164"/>
        <end position="283"/>
    </location>
</feature>
<feature type="domain" description="6-phosphogluconate dehydrogenase NADP-binding" evidence="5">
    <location>
        <begin position="3"/>
        <end position="153"/>
    </location>
</feature>
<dbReference type="Pfam" id="PF14833">
    <property type="entry name" value="NAD_binding_11"/>
    <property type="match status" value="1"/>
</dbReference>
<gene>
    <name evidence="7" type="ORF">KZC50_09245</name>
</gene>
<dbReference type="InterPro" id="IPR051265">
    <property type="entry name" value="HIBADH-related_NP60_sf"/>
</dbReference>
<dbReference type="InterPro" id="IPR015815">
    <property type="entry name" value="HIBADH-related"/>
</dbReference>
<dbReference type="InterPro" id="IPR036291">
    <property type="entry name" value="NAD(P)-bd_dom_sf"/>
</dbReference>
<evidence type="ECO:0000256" key="1">
    <source>
        <dbReference type="ARBA" id="ARBA00009080"/>
    </source>
</evidence>
<dbReference type="Gene3D" id="1.10.1040.10">
    <property type="entry name" value="N-(1-d-carboxylethyl)-l-norvaline Dehydrogenase, domain 2"/>
    <property type="match status" value="1"/>
</dbReference>
<dbReference type="GeneID" id="301458414"/>
<dbReference type="RefSeq" id="WP_310891462.1">
    <property type="nucleotide sequence ID" value="NZ_BAAAGR010000006.1"/>
</dbReference>
<dbReference type="GO" id="GO:0016491">
    <property type="term" value="F:oxidoreductase activity"/>
    <property type="evidence" value="ECO:0007669"/>
    <property type="project" value="UniProtKB-KW"/>
</dbReference>
<evidence type="ECO:0000256" key="2">
    <source>
        <dbReference type="ARBA" id="ARBA00023002"/>
    </source>
</evidence>
<reference evidence="7 8" key="1">
    <citation type="submission" date="2021-06" db="EMBL/GenBank/DDBJ databases">
        <title>Genome-based taxonomic framework of Microbacterium strains isolated from marine environment, the description of four new species and reclassification of four preexisting species.</title>
        <authorList>
            <person name="Lee S.D."/>
            <person name="Kim S.-M."/>
            <person name="Byeon Y.-S."/>
            <person name="Yang H.L."/>
            <person name="Kim I.S."/>
        </authorList>
    </citation>
    <scope>NUCLEOTIDE SEQUENCE [LARGE SCALE GENOMIC DNA]</scope>
    <source>
        <strain evidence="7 8">KACC 20514</strain>
    </source>
</reference>
<dbReference type="AlphaFoldDB" id="A0AAJ2HKS5"/>